<evidence type="ECO:0000313" key="1">
    <source>
        <dbReference type="EMBL" id="MBN8227491.1"/>
    </source>
</evidence>
<name>A0ABS3D906_9BACT</name>
<evidence type="ECO:0000313" key="2">
    <source>
        <dbReference type="Proteomes" id="UP000664052"/>
    </source>
</evidence>
<reference evidence="1 2" key="1">
    <citation type="submission" date="2021-02" db="EMBL/GenBank/DDBJ databases">
        <title>De Novo genome assembly of isolated myxobacteria.</title>
        <authorList>
            <person name="Stevens D.C."/>
        </authorList>
    </citation>
    <scope>NUCLEOTIDE SEQUENCE [LARGE SCALE GENOMIC DNA]</scope>
    <source>
        <strain evidence="1 2">ATCC 29039</strain>
    </source>
</reference>
<accession>A0ABS3D906</accession>
<organism evidence="1 2">
    <name type="scientific">Corallococcus macrosporus</name>
    <dbReference type="NCBI Taxonomy" id="35"/>
    <lineage>
        <taxon>Bacteria</taxon>
        <taxon>Pseudomonadati</taxon>
        <taxon>Myxococcota</taxon>
        <taxon>Myxococcia</taxon>
        <taxon>Myxococcales</taxon>
        <taxon>Cystobacterineae</taxon>
        <taxon>Myxococcaceae</taxon>
        <taxon>Corallococcus</taxon>
    </lineage>
</organism>
<comment type="caution">
    <text evidence="1">The sequence shown here is derived from an EMBL/GenBank/DDBJ whole genome shotgun (WGS) entry which is preliminary data.</text>
</comment>
<dbReference type="RefSeq" id="WP_207050335.1">
    <property type="nucleotide sequence ID" value="NZ_JAFIMU010000004.1"/>
</dbReference>
<sequence length="209" mass="23272">MGDSTRLETARNVRVAAEFWKTCAALQGRNAFLDAVLLKGPTKAGELQLALPESTRLLGYAKQEQEYLAFLRTVEPFLPRTPEDGYRSWGEALFESEAQARWHVTFHFGAKPQVRVRRAAWVDVSLKGAKPLVALKKPAGGKGEVLFAHADTRFQGLRVVGDVLHVRKGHLGSPGRTSSKRYAYSGLARAAAERLMTKLRQEGFRLRRA</sequence>
<dbReference type="Proteomes" id="UP000664052">
    <property type="component" value="Unassembled WGS sequence"/>
</dbReference>
<proteinExistence type="predicted"/>
<protein>
    <submittedName>
        <fullName evidence="1">Uncharacterized protein</fullName>
    </submittedName>
</protein>
<keyword evidence="2" id="KW-1185">Reference proteome</keyword>
<gene>
    <name evidence="1" type="ORF">JYK02_08220</name>
</gene>
<dbReference type="EMBL" id="JAFIMU010000004">
    <property type="protein sequence ID" value="MBN8227491.1"/>
    <property type="molecule type" value="Genomic_DNA"/>
</dbReference>